<dbReference type="InterPro" id="IPR050109">
    <property type="entry name" value="HTH-type_TetR-like_transc_reg"/>
</dbReference>
<evidence type="ECO:0000256" key="1">
    <source>
        <dbReference type="ARBA" id="ARBA00023015"/>
    </source>
</evidence>
<dbReference type="GO" id="GO:0003700">
    <property type="term" value="F:DNA-binding transcription factor activity"/>
    <property type="evidence" value="ECO:0007669"/>
    <property type="project" value="TreeGrafter"/>
</dbReference>
<dbReference type="SUPFAM" id="SSF48498">
    <property type="entry name" value="Tetracyclin repressor-like, C-terminal domain"/>
    <property type="match status" value="1"/>
</dbReference>
<accession>A0A841DZP5</accession>
<dbReference type="Gene3D" id="1.10.357.10">
    <property type="entry name" value="Tetracycline Repressor, domain 2"/>
    <property type="match status" value="1"/>
</dbReference>
<evidence type="ECO:0000256" key="4">
    <source>
        <dbReference type="PROSITE-ProRule" id="PRU00335"/>
    </source>
</evidence>
<dbReference type="PROSITE" id="PS50977">
    <property type="entry name" value="HTH_TETR_2"/>
    <property type="match status" value="1"/>
</dbReference>
<sequence>MKNEREDMLLAAADFLGRRPNANQDEIAKAVGVGRATLHRHFPGRAALVQAVSDMAGQKMYAAVETSALDQGDCVSAVRRLVAALEDNAPYLALLHTLSQDLDPDLEDPVWDDIDQAVTSLFERGQASGEFTPLLSAAWMSEALYSLVAGAAWAIQSGRCAQQDFTPMVTSMVLTGTTHHRNDGQ</sequence>
<dbReference type="PANTHER" id="PTHR30055">
    <property type="entry name" value="HTH-TYPE TRANSCRIPTIONAL REGULATOR RUTR"/>
    <property type="match status" value="1"/>
</dbReference>
<dbReference type="InterPro" id="IPR001647">
    <property type="entry name" value="HTH_TetR"/>
</dbReference>
<dbReference type="InterPro" id="IPR036271">
    <property type="entry name" value="Tet_transcr_reg_TetR-rel_C_sf"/>
</dbReference>
<proteinExistence type="predicted"/>
<name>A0A841DZP5_9ACTN</name>
<evidence type="ECO:0000256" key="3">
    <source>
        <dbReference type="ARBA" id="ARBA00023163"/>
    </source>
</evidence>
<keyword evidence="7" id="KW-1185">Reference proteome</keyword>
<dbReference type="SUPFAM" id="SSF46689">
    <property type="entry name" value="Homeodomain-like"/>
    <property type="match status" value="1"/>
</dbReference>
<dbReference type="AlphaFoldDB" id="A0A841DZP5"/>
<dbReference type="PANTHER" id="PTHR30055:SF234">
    <property type="entry name" value="HTH-TYPE TRANSCRIPTIONAL REGULATOR BETI"/>
    <property type="match status" value="1"/>
</dbReference>
<keyword evidence="2 4" id="KW-0238">DNA-binding</keyword>
<organism evidence="6 7">
    <name type="scientific">Streptomonospora salina</name>
    <dbReference type="NCBI Taxonomy" id="104205"/>
    <lineage>
        <taxon>Bacteria</taxon>
        <taxon>Bacillati</taxon>
        <taxon>Actinomycetota</taxon>
        <taxon>Actinomycetes</taxon>
        <taxon>Streptosporangiales</taxon>
        <taxon>Nocardiopsidaceae</taxon>
        <taxon>Streptomonospora</taxon>
    </lineage>
</organism>
<dbReference type="GO" id="GO:0000976">
    <property type="term" value="F:transcription cis-regulatory region binding"/>
    <property type="evidence" value="ECO:0007669"/>
    <property type="project" value="TreeGrafter"/>
</dbReference>
<evidence type="ECO:0000259" key="5">
    <source>
        <dbReference type="PROSITE" id="PS50977"/>
    </source>
</evidence>
<dbReference type="Proteomes" id="UP000578077">
    <property type="component" value="Unassembled WGS sequence"/>
</dbReference>
<dbReference type="EMBL" id="JACHLY010000001">
    <property type="protein sequence ID" value="MBB5996256.1"/>
    <property type="molecule type" value="Genomic_DNA"/>
</dbReference>
<dbReference type="InterPro" id="IPR009057">
    <property type="entry name" value="Homeodomain-like_sf"/>
</dbReference>
<keyword evidence="1" id="KW-0805">Transcription regulation</keyword>
<evidence type="ECO:0000256" key="2">
    <source>
        <dbReference type="ARBA" id="ARBA00023125"/>
    </source>
</evidence>
<keyword evidence="3" id="KW-0804">Transcription</keyword>
<evidence type="ECO:0000313" key="6">
    <source>
        <dbReference type="EMBL" id="MBB5996256.1"/>
    </source>
</evidence>
<feature type="domain" description="HTH tetR-type" evidence="5">
    <location>
        <begin position="2"/>
        <end position="60"/>
    </location>
</feature>
<dbReference type="RefSeq" id="WP_184632255.1">
    <property type="nucleotide sequence ID" value="NZ_BAABKT010000017.1"/>
</dbReference>
<dbReference type="Pfam" id="PF00440">
    <property type="entry name" value="TetR_N"/>
    <property type="match status" value="1"/>
</dbReference>
<evidence type="ECO:0000313" key="7">
    <source>
        <dbReference type="Proteomes" id="UP000578077"/>
    </source>
</evidence>
<comment type="caution">
    <text evidence="6">The sequence shown here is derived from an EMBL/GenBank/DDBJ whole genome shotgun (WGS) entry which is preliminary data.</text>
</comment>
<feature type="DNA-binding region" description="H-T-H motif" evidence="4">
    <location>
        <begin position="23"/>
        <end position="42"/>
    </location>
</feature>
<reference evidence="6 7" key="1">
    <citation type="submission" date="2020-08" db="EMBL/GenBank/DDBJ databases">
        <title>Sequencing the genomes of 1000 actinobacteria strains.</title>
        <authorList>
            <person name="Klenk H.-P."/>
        </authorList>
    </citation>
    <scope>NUCLEOTIDE SEQUENCE [LARGE SCALE GENOMIC DNA]</scope>
    <source>
        <strain evidence="6 7">DSM 44593</strain>
    </source>
</reference>
<gene>
    <name evidence="6" type="ORF">HNR25_000007</name>
</gene>
<protein>
    <submittedName>
        <fullName evidence="6">AcrR family transcriptional regulator</fullName>
    </submittedName>
</protein>